<organism evidence="1 2">
    <name type="scientific">Cognatilysobacter bugurensis</name>
    <dbReference type="NCBI Taxonomy" id="543356"/>
    <lineage>
        <taxon>Bacteria</taxon>
        <taxon>Pseudomonadati</taxon>
        <taxon>Pseudomonadota</taxon>
        <taxon>Gammaproteobacteria</taxon>
        <taxon>Lysobacterales</taxon>
        <taxon>Lysobacteraceae</taxon>
        <taxon>Cognatilysobacter</taxon>
    </lineage>
</organism>
<comment type="caution">
    <text evidence="1">The sequence shown here is derived from an EMBL/GenBank/DDBJ whole genome shotgun (WGS) entry which is preliminary data.</text>
</comment>
<accession>A0A918SX83</accession>
<dbReference type="Proteomes" id="UP000646426">
    <property type="component" value="Unassembled WGS sequence"/>
</dbReference>
<proteinExistence type="predicted"/>
<gene>
    <name evidence="1" type="ORF">GCM10007067_12480</name>
</gene>
<dbReference type="EMBL" id="BMYD01000001">
    <property type="protein sequence ID" value="GHA76714.1"/>
    <property type="molecule type" value="Genomic_DNA"/>
</dbReference>
<reference evidence="1" key="2">
    <citation type="submission" date="2020-09" db="EMBL/GenBank/DDBJ databases">
        <authorList>
            <person name="Sun Q."/>
            <person name="Kim S."/>
        </authorList>
    </citation>
    <scope>NUCLEOTIDE SEQUENCE</scope>
    <source>
        <strain evidence="1">KCTC 23077</strain>
    </source>
</reference>
<name>A0A918SX83_9GAMM</name>
<sequence>MEEELRQLVAQCIKASGHNPLSQGALESFCAAHGLTRVGLFREYSRHVAQEFSEGALAFWDGNRAMNQLGGAALEELEGFALDVFHAFDHGEYLEAGDPAGTVPWQRYTLPEVMAALAREGLQPRT</sequence>
<protein>
    <submittedName>
        <fullName evidence="1">Uncharacterized protein</fullName>
    </submittedName>
</protein>
<dbReference type="RefSeq" id="WP_189454334.1">
    <property type="nucleotide sequence ID" value="NZ_BMYD01000001.1"/>
</dbReference>
<dbReference type="AlphaFoldDB" id="A0A918SX83"/>
<keyword evidence="2" id="KW-1185">Reference proteome</keyword>
<evidence type="ECO:0000313" key="1">
    <source>
        <dbReference type="EMBL" id="GHA76714.1"/>
    </source>
</evidence>
<evidence type="ECO:0000313" key="2">
    <source>
        <dbReference type="Proteomes" id="UP000646426"/>
    </source>
</evidence>
<reference evidence="1" key="1">
    <citation type="journal article" date="2014" name="Int. J. Syst. Evol. Microbiol.">
        <title>Complete genome sequence of Corynebacterium casei LMG S-19264T (=DSM 44701T), isolated from a smear-ripened cheese.</title>
        <authorList>
            <consortium name="US DOE Joint Genome Institute (JGI-PGF)"/>
            <person name="Walter F."/>
            <person name="Albersmeier A."/>
            <person name="Kalinowski J."/>
            <person name="Ruckert C."/>
        </authorList>
    </citation>
    <scope>NUCLEOTIDE SEQUENCE</scope>
    <source>
        <strain evidence="1">KCTC 23077</strain>
    </source>
</reference>